<reference evidence="6 7" key="1">
    <citation type="submission" date="2024-08" db="EMBL/GenBank/DDBJ databases">
        <authorList>
            <person name="Lu H."/>
        </authorList>
    </citation>
    <scope>NUCLEOTIDE SEQUENCE [LARGE SCALE GENOMIC DNA]</scope>
    <source>
        <strain evidence="6 7">LKC17W</strain>
    </source>
</reference>
<dbReference type="RefSeq" id="WP_394399050.1">
    <property type="nucleotide sequence ID" value="NZ_JBIGHW010000008.1"/>
</dbReference>
<name>A0ABW7FLA5_9BURK</name>
<evidence type="ECO:0000256" key="2">
    <source>
        <dbReference type="ARBA" id="ARBA00022989"/>
    </source>
</evidence>
<evidence type="ECO:0000256" key="4">
    <source>
        <dbReference type="SAM" id="Phobius"/>
    </source>
</evidence>
<keyword evidence="2 4" id="KW-1133">Transmembrane helix</keyword>
<feature type="transmembrane region" description="Helical" evidence="4">
    <location>
        <begin position="354"/>
        <end position="378"/>
    </location>
</feature>
<evidence type="ECO:0000313" key="7">
    <source>
        <dbReference type="Proteomes" id="UP001606301"/>
    </source>
</evidence>
<organism evidence="6 7">
    <name type="scientific">Pelomonas margarita</name>
    <dbReference type="NCBI Taxonomy" id="3299031"/>
    <lineage>
        <taxon>Bacteria</taxon>
        <taxon>Pseudomonadati</taxon>
        <taxon>Pseudomonadota</taxon>
        <taxon>Betaproteobacteria</taxon>
        <taxon>Burkholderiales</taxon>
        <taxon>Sphaerotilaceae</taxon>
        <taxon>Roseateles</taxon>
    </lineage>
</organism>
<dbReference type="PANTHER" id="PTHR23534">
    <property type="entry name" value="MFS PERMEASE"/>
    <property type="match status" value="1"/>
</dbReference>
<feature type="transmembrane region" description="Helical" evidence="4">
    <location>
        <begin position="187"/>
        <end position="206"/>
    </location>
</feature>
<dbReference type="EMBL" id="JBIGHW010000008">
    <property type="protein sequence ID" value="MFG6442127.1"/>
    <property type="molecule type" value="Genomic_DNA"/>
</dbReference>
<feature type="transmembrane region" description="Helical" evidence="4">
    <location>
        <begin position="126"/>
        <end position="145"/>
    </location>
</feature>
<keyword evidence="3 4" id="KW-0472">Membrane</keyword>
<feature type="transmembrane region" description="Helical" evidence="4">
    <location>
        <begin position="67"/>
        <end position="91"/>
    </location>
</feature>
<feature type="transmembrane region" description="Helical" evidence="4">
    <location>
        <begin position="259"/>
        <end position="282"/>
    </location>
</feature>
<dbReference type="SUPFAM" id="SSF103473">
    <property type="entry name" value="MFS general substrate transporter"/>
    <property type="match status" value="1"/>
</dbReference>
<evidence type="ECO:0000256" key="3">
    <source>
        <dbReference type="ARBA" id="ARBA00023136"/>
    </source>
</evidence>
<proteinExistence type="predicted"/>
<keyword evidence="7" id="KW-1185">Reference proteome</keyword>
<dbReference type="PANTHER" id="PTHR23534:SF1">
    <property type="entry name" value="MAJOR FACILITATOR SUPERFAMILY PROTEIN"/>
    <property type="match status" value="1"/>
</dbReference>
<evidence type="ECO:0000313" key="6">
    <source>
        <dbReference type="EMBL" id="MFG6442127.1"/>
    </source>
</evidence>
<comment type="caution">
    <text evidence="6">The sequence shown here is derived from an EMBL/GenBank/DDBJ whole genome shotgun (WGS) entry which is preliminary data.</text>
</comment>
<feature type="transmembrane region" description="Helical" evidence="4">
    <location>
        <begin position="390"/>
        <end position="413"/>
    </location>
</feature>
<feature type="transmembrane region" description="Helical" evidence="4">
    <location>
        <begin position="218"/>
        <end position="239"/>
    </location>
</feature>
<dbReference type="InterPro" id="IPR036259">
    <property type="entry name" value="MFS_trans_sf"/>
</dbReference>
<sequence length="447" mass="46422">MTAVLRHCLITRFAQRTPMPLAKLTPAATSAPASLALPRKALNAADIAAPGALPAAIQRSNIARLTLAQALAGANAVVVYAIGAIVGHTLAPSKMLATLPISIFVVGMAVCILPSGAIARRYGRRASFLVGAGCGVLIGLLAAAAVLRQSFWLFCVATFFGGAYAAVVLSFRFAAADGVEPALRPRALSFVMGGGVAAGVFGSQLISGTADWWAPHTFVATFLAQSVAAALSAVVLWGVKLPMPTAAEAAQGRPLRELAAQPTFVTAVICGAVSYMLMNFLMTAAPLAMHLCGHPQQASTLGLQWHVIAMYGPSFFTGRLIGRFGARRIVLVGLVLIGAAVAIGLTGIEVAHFWLTLILLGLGWNFGFVGASALVLECHRPEERTRVQSLNDFLVFGTMAVGSLASGGLLAAYDWNTVLWVSCLPLALALLALSRSSATRGGQPQAR</sequence>
<dbReference type="Pfam" id="PF07690">
    <property type="entry name" value="MFS_1"/>
    <property type="match status" value="1"/>
</dbReference>
<evidence type="ECO:0000256" key="1">
    <source>
        <dbReference type="ARBA" id="ARBA00022692"/>
    </source>
</evidence>
<accession>A0ABW7FLA5</accession>
<dbReference type="PROSITE" id="PS50850">
    <property type="entry name" value="MFS"/>
    <property type="match status" value="1"/>
</dbReference>
<protein>
    <submittedName>
        <fullName evidence="6">MFS transporter</fullName>
    </submittedName>
</protein>
<feature type="transmembrane region" description="Helical" evidence="4">
    <location>
        <begin position="329"/>
        <end position="348"/>
    </location>
</feature>
<feature type="transmembrane region" description="Helical" evidence="4">
    <location>
        <begin position="97"/>
        <end position="119"/>
    </location>
</feature>
<feature type="domain" description="Major facilitator superfamily (MFS) profile" evidence="5">
    <location>
        <begin position="263"/>
        <end position="447"/>
    </location>
</feature>
<gene>
    <name evidence="6" type="ORF">ACG0Z3_15700</name>
</gene>
<dbReference type="InterPro" id="IPR011701">
    <property type="entry name" value="MFS"/>
</dbReference>
<keyword evidence="1 4" id="KW-0812">Transmembrane</keyword>
<feature type="transmembrane region" description="Helical" evidence="4">
    <location>
        <begin position="419"/>
        <end position="438"/>
    </location>
</feature>
<dbReference type="Gene3D" id="1.20.1250.20">
    <property type="entry name" value="MFS general substrate transporter like domains"/>
    <property type="match status" value="1"/>
</dbReference>
<feature type="transmembrane region" description="Helical" evidence="4">
    <location>
        <begin position="302"/>
        <end position="322"/>
    </location>
</feature>
<feature type="transmembrane region" description="Helical" evidence="4">
    <location>
        <begin position="151"/>
        <end position="175"/>
    </location>
</feature>
<dbReference type="Proteomes" id="UP001606301">
    <property type="component" value="Unassembled WGS sequence"/>
</dbReference>
<dbReference type="InterPro" id="IPR020846">
    <property type="entry name" value="MFS_dom"/>
</dbReference>
<evidence type="ECO:0000259" key="5">
    <source>
        <dbReference type="PROSITE" id="PS50850"/>
    </source>
</evidence>